<dbReference type="EMBL" id="ML977174">
    <property type="protein sequence ID" value="KAF1983515.1"/>
    <property type="molecule type" value="Genomic_DNA"/>
</dbReference>
<organism evidence="2 3">
    <name type="scientific">Aulographum hederae CBS 113979</name>
    <dbReference type="NCBI Taxonomy" id="1176131"/>
    <lineage>
        <taxon>Eukaryota</taxon>
        <taxon>Fungi</taxon>
        <taxon>Dikarya</taxon>
        <taxon>Ascomycota</taxon>
        <taxon>Pezizomycotina</taxon>
        <taxon>Dothideomycetes</taxon>
        <taxon>Pleosporomycetidae</taxon>
        <taxon>Aulographales</taxon>
        <taxon>Aulographaceae</taxon>
    </lineage>
</organism>
<feature type="region of interest" description="Disordered" evidence="1">
    <location>
        <begin position="13"/>
        <end position="38"/>
    </location>
</feature>
<protein>
    <submittedName>
        <fullName evidence="2">Uncharacterized protein</fullName>
    </submittedName>
</protein>
<evidence type="ECO:0000256" key="1">
    <source>
        <dbReference type="SAM" id="MobiDB-lite"/>
    </source>
</evidence>
<evidence type="ECO:0000313" key="3">
    <source>
        <dbReference type="Proteomes" id="UP000800041"/>
    </source>
</evidence>
<dbReference type="AlphaFoldDB" id="A0A6G1GRF2"/>
<keyword evidence="3" id="KW-1185">Reference proteome</keyword>
<accession>A0A6G1GRF2</accession>
<reference evidence="2" key="1">
    <citation type="journal article" date="2020" name="Stud. Mycol.">
        <title>101 Dothideomycetes genomes: a test case for predicting lifestyles and emergence of pathogens.</title>
        <authorList>
            <person name="Haridas S."/>
            <person name="Albert R."/>
            <person name="Binder M."/>
            <person name="Bloem J."/>
            <person name="Labutti K."/>
            <person name="Salamov A."/>
            <person name="Andreopoulos B."/>
            <person name="Baker S."/>
            <person name="Barry K."/>
            <person name="Bills G."/>
            <person name="Bluhm B."/>
            <person name="Cannon C."/>
            <person name="Castanera R."/>
            <person name="Culley D."/>
            <person name="Daum C."/>
            <person name="Ezra D."/>
            <person name="Gonzalez J."/>
            <person name="Henrissat B."/>
            <person name="Kuo A."/>
            <person name="Liang C."/>
            <person name="Lipzen A."/>
            <person name="Lutzoni F."/>
            <person name="Magnuson J."/>
            <person name="Mondo S."/>
            <person name="Nolan M."/>
            <person name="Ohm R."/>
            <person name="Pangilinan J."/>
            <person name="Park H.-J."/>
            <person name="Ramirez L."/>
            <person name="Alfaro M."/>
            <person name="Sun H."/>
            <person name="Tritt A."/>
            <person name="Yoshinaga Y."/>
            <person name="Zwiers L.-H."/>
            <person name="Turgeon B."/>
            <person name="Goodwin S."/>
            <person name="Spatafora J."/>
            <person name="Crous P."/>
            <person name="Grigoriev I."/>
        </authorList>
    </citation>
    <scope>NUCLEOTIDE SEQUENCE</scope>
    <source>
        <strain evidence="2">CBS 113979</strain>
    </source>
</reference>
<proteinExistence type="predicted"/>
<feature type="compositionally biased region" description="Low complexity" evidence="1">
    <location>
        <begin position="16"/>
        <end position="27"/>
    </location>
</feature>
<gene>
    <name evidence="2" type="ORF">K402DRAFT_456492</name>
</gene>
<name>A0A6G1GRF2_9PEZI</name>
<sequence length="399" mass="44955">MMAHFNPTLQRYGTFSSSESTASSDFSIDPSDNSDTTISHKVTASPGPHYNHYSLQGLFFNAYSGLVRKLVAVHDHHQKCHNQQCTIILHRRITNSTWILAHAHELRAFGMRVDDVYGLHHHKFNSLGDQGVYPMFKRTQELYPGIDGPNRLGILESLERRMCTGRWREAAFVVEWLFKIGGHIPFDFWSTQQGKSALKNMVKSSTDETFETPKLTITGPVCAKVSMPFITNVYHLSVGYAFPEDFVVQEMYKAAKNAFLGKDELWAKHPMWAGFKIRIIIISSDPTSLEPAGRARVYTATISRAWLKTVVSGKGRTNEASLDGLPTAPIPYGFQIDRSQWLWLGTYSPNLNVYQADILESSGVVDRAGFYPGSYPGDFGVLVNAMLEPLYPYMVKDRN</sequence>
<evidence type="ECO:0000313" key="2">
    <source>
        <dbReference type="EMBL" id="KAF1983515.1"/>
    </source>
</evidence>
<dbReference type="Proteomes" id="UP000800041">
    <property type="component" value="Unassembled WGS sequence"/>
</dbReference>